<dbReference type="Gene3D" id="3.30.300.20">
    <property type="match status" value="1"/>
</dbReference>
<dbReference type="KEGG" id="dalk:DSCA_53680"/>
<dbReference type="SUPFAM" id="SSF82784">
    <property type="entry name" value="OsmC-like"/>
    <property type="match status" value="1"/>
</dbReference>
<dbReference type="RefSeq" id="WP_155319274.1">
    <property type="nucleotide sequence ID" value="NZ_AP021874.1"/>
</dbReference>
<dbReference type="InterPro" id="IPR015946">
    <property type="entry name" value="KH_dom-like_a/b"/>
</dbReference>
<protein>
    <recommendedName>
        <fullName evidence="3">Osmotically inducible protein C</fullName>
    </recommendedName>
</protein>
<name>A0A5K7YRX2_9BACT</name>
<proteinExistence type="predicted"/>
<reference evidence="1 2" key="1">
    <citation type="submission" date="2019-11" db="EMBL/GenBank/DDBJ databases">
        <title>Comparative genomics of hydrocarbon-degrading Desulfosarcina strains.</title>
        <authorList>
            <person name="Watanabe M."/>
            <person name="Kojima H."/>
            <person name="Fukui M."/>
        </authorList>
    </citation>
    <scope>NUCLEOTIDE SEQUENCE [LARGE SCALE GENOMIC DNA]</scope>
    <source>
        <strain evidence="1 2">PL12</strain>
    </source>
</reference>
<sequence>MALNVTIHSMAGERYAQVIETGRHTLAADRSKKFGGSDRGPGPYSFLLAALGS</sequence>
<dbReference type="Proteomes" id="UP000427906">
    <property type="component" value="Chromosome"/>
</dbReference>
<accession>A0A5K7YRX2</accession>
<evidence type="ECO:0000313" key="1">
    <source>
        <dbReference type="EMBL" id="BBO71438.1"/>
    </source>
</evidence>
<dbReference type="EMBL" id="AP021874">
    <property type="protein sequence ID" value="BBO71438.1"/>
    <property type="molecule type" value="Genomic_DNA"/>
</dbReference>
<dbReference type="OrthoDB" id="9789573at2"/>
<organism evidence="1 2">
    <name type="scientific">Desulfosarcina alkanivorans</name>
    <dbReference type="NCBI Taxonomy" id="571177"/>
    <lineage>
        <taxon>Bacteria</taxon>
        <taxon>Pseudomonadati</taxon>
        <taxon>Thermodesulfobacteriota</taxon>
        <taxon>Desulfobacteria</taxon>
        <taxon>Desulfobacterales</taxon>
        <taxon>Desulfosarcinaceae</taxon>
        <taxon>Desulfosarcina</taxon>
    </lineage>
</organism>
<evidence type="ECO:0008006" key="3">
    <source>
        <dbReference type="Google" id="ProtNLM"/>
    </source>
</evidence>
<dbReference type="AlphaFoldDB" id="A0A5K7YRX2"/>
<evidence type="ECO:0000313" key="2">
    <source>
        <dbReference type="Proteomes" id="UP000427906"/>
    </source>
</evidence>
<gene>
    <name evidence="1" type="ORF">DSCA_53680</name>
</gene>
<dbReference type="InterPro" id="IPR036102">
    <property type="entry name" value="OsmC/Ohrsf"/>
</dbReference>
<keyword evidence="2" id="KW-1185">Reference proteome</keyword>